<comment type="caution">
    <text evidence="6">The sequence shown here is derived from an EMBL/GenBank/DDBJ whole genome shotgun (WGS) entry which is preliminary data.</text>
</comment>
<comment type="similarity">
    <text evidence="1 5">Belongs to the 5-formyltetrahydrofolate cyclo-ligase family.</text>
</comment>
<accession>A0A444J4E8</accession>
<keyword evidence="5" id="KW-0479">Metal-binding</keyword>
<organism evidence="6 7">
    <name type="scientific">Candidatus Electrothrix aarhusensis</name>
    <dbReference type="NCBI Taxonomy" id="1859131"/>
    <lineage>
        <taxon>Bacteria</taxon>
        <taxon>Pseudomonadati</taxon>
        <taxon>Thermodesulfobacteriota</taxon>
        <taxon>Desulfobulbia</taxon>
        <taxon>Desulfobulbales</taxon>
        <taxon>Desulfobulbaceae</taxon>
        <taxon>Candidatus Electrothrix</taxon>
    </lineage>
</organism>
<name>A0A444J4E8_9BACT</name>
<sequence length="198" mass="22624">MKRNRLRKERLAERDLLKVSLRRNKSEQIQTRLLEQPVFVHAKHLFIYVHFRSEVETLALIEHCLAARKIVSVPVTLRKESRLLAVQITDPATQLKPGCFGILEPTEKQIVRATIDPTKINAVLVPGSVFDPGGGRLGYGGGYYDRFLTQNAPQARRIGLAYALQMIEQVPMEAHDQYMDIIITEQQAYTCRTLEKEI</sequence>
<evidence type="ECO:0000256" key="1">
    <source>
        <dbReference type="ARBA" id="ARBA00010638"/>
    </source>
</evidence>
<dbReference type="EMBL" id="MTKO01000011">
    <property type="protein sequence ID" value="RWX47976.1"/>
    <property type="molecule type" value="Genomic_DNA"/>
</dbReference>
<dbReference type="InterPro" id="IPR024185">
    <property type="entry name" value="FTHF_cligase-like_sf"/>
</dbReference>
<comment type="catalytic activity">
    <reaction evidence="5">
        <text>(6S)-5-formyl-5,6,7,8-tetrahydrofolate + ATP = (6R)-5,10-methenyltetrahydrofolate + ADP + phosphate</text>
        <dbReference type="Rhea" id="RHEA:10488"/>
        <dbReference type="ChEBI" id="CHEBI:30616"/>
        <dbReference type="ChEBI" id="CHEBI:43474"/>
        <dbReference type="ChEBI" id="CHEBI:57455"/>
        <dbReference type="ChEBI" id="CHEBI:57457"/>
        <dbReference type="ChEBI" id="CHEBI:456216"/>
        <dbReference type="EC" id="6.3.3.2"/>
    </reaction>
</comment>
<evidence type="ECO:0000256" key="4">
    <source>
        <dbReference type="PIRSR" id="PIRSR006806-1"/>
    </source>
</evidence>
<keyword evidence="7" id="KW-1185">Reference proteome</keyword>
<feature type="binding site" evidence="4">
    <location>
        <begin position="3"/>
        <end position="7"/>
    </location>
    <ligand>
        <name>ATP</name>
        <dbReference type="ChEBI" id="CHEBI:30616"/>
    </ligand>
</feature>
<dbReference type="GO" id="GO:0009396">
    <property type="term" value="P:folic acid-containing compound biosynthetic process"/>
    <property type="evidence" value="ECO:0007669"/>
    <property type="project" value="TreeGrafter"/>
</dbReference>
<dbReference type="PANTHER" id="PTHR23407:SF1">
    <property type="entry name" value="5-FORMYLTETRAHYDROFOLATE CYCLO-LIGASE"/>
    <property type="match status" value="1"/>
</dbReference>
<evidence type="ECO:0000256" key="5">
    <source>
        <dbReference type="RuleBase" id="RU361279"/>
    </source>
</evidence>
<dbReference type="SUPFAM" id="SSF100950">
    <property type="entry name" value="NagB/RpiA/CoA transferase-like"/>
    <property type="match status" value="1"/>
</dbReference>
<dbReference type="AlphaFoldDB" id="A0A444J4E8"/>
<dbReference type="GO" id="GO:0030272">
    <property type="term" value="F:5-formyltetrahydrofolate cyclo-ligase activity"/>
    <property type="evidence" value="ECO:0007669"/>
    <property type="project" value="UniProtKB-EC"/>
</dbReference>
<dbReference type="NCBIfam" id="TIGR02727">
    <property type="entry name" value="MTHFS_bact"/>
    <property type="match status" value="1"/>
</dbReference>
<feature type="binding site" evidence="4">
    <location>
        <position position="49"/>
    </location>
    <ligand>
        <name>substrate</name>
    </ligand>
</feature>
<dbReference type="PANTHER" id="PTHR23407">
    <property type="entry name" value="ATPASE INHIBITOR/5-FORMYLTETRAHYDROFOLATE CYCLO-LIGASE"/>
    <property type="match status" value="1"/>
</dbReference>
<gene>
    <name evidence="6" type="ORF">H206_05414</name>
</gene>
<evidence type="ECO:0000313" key="7">
    <source>
        <dbReference type="Proteomes" id="UP000287853"/>
    </source>
</evidence>
<dbReference type="InterPro" id="IPR002698">
    <property type="entry name" value="FTHF_cligase"/>
</dbReference>
<keyword evidence="6" id="KW-0436">Ligase</keyword>
<feature type="binding site" evidence="4">
    <location>
        <position position="54"/>
    </location>
    <ligand>
        <name>substrate</name>
    </ligand>
</feature>
<dbReference type="Proteomes" id="UP000287853">
    <property type="component" value="Unassembled WGS sequence"/>
</dbReference>
<dbReference type="PIRSF" id="PIRSF006806">
    <property type="entry name" value="FTHF_cligase"/>
    <property type="match status" value="1"/>
</dbReference>
<protein>
    <recommendedName>
        <fullName evidence="5">5-formyltetrahydrofolate cyclo-ligase</fullName>
        <ecNumber evidence="5">6.3.3.2</ecNumber>
    </recommendedName>
</protein>
<reference evidence="6 7" key="1">
    <citation type="submission" date="2017-01" db="EMBL/GenBank/DDBJ databases">
        <title>The cable genome- insights into the physiology and evolution of filamentous bacteria capable of sulfide oxidation via long distance electron transfer.</title>
        <authorList>
            <person name="Schreiber L."/>
            <person name="Bjerg J.T."/>
            <person name="Boggild A."/>
            <person name="Van De Vossenberg J."/>
            <person name="Meysman F."/>
            <person name="Nielsen L.P."/>
            <person name="Schramm A."/>
            <person name="Kjeldsen K.U."/>
        </authorList>
    </citation>
    <scope>NUCLEOTIDE SEQUENCE [LARGE SCALE GENOMIC DNA]</scope>
    <source>
        <strain evidence="6">MCF</strain>
    </source>
</reference>
<dbReference type="GO" id="GO:0005524">
    <property type="term" value="F:ATP binding"/>
    <property type="evidence" value="ECO:0007669"/>
    <property type="project" value="UniProtKB-KW"/>
</dbReference>
<keyword evidence="2 4" id="KW-0547">Nucleotide-binding</keyword>
<keyword evidence="5" id="KW-0460">Magnesium</keyword>
<keyword evidence="3 4" id="KW-0067">ATP-binding</keyword>
<dbReference type="InterPro" id="IPR037171">
    <property type="entry name" value="NagB/RpiA_transferase-like"/>
</dbReference>
<dbReference type="GO" id="GO:0046872">
    <property type="term" value="F:metal ion binding"/>
    <property type="evidence" value="ECO:0007669"/>
    <property type="project" value="UniProtKB-KW"/>
</dbReference>
<dbReference type="Gene3D" id="3.40.50.10420">
    <property type="entry name" value="NagB/RpiA/CoA transferase-like"/>
    <property type="match status" value="1"/>
</dbReference>
<evidence type="ECO:0000313" key="6">
    <source>
        <dbReference type="EMBL" id="RWX47976.1"/>
    </source>
</evidence>
<dbReference type="EC" id="6.3.3.2" evidence="5"/>
<feature type="binding site" evidence="4">
    <location>
        <begin position="136"/>
        <end position="144"/>
    </location>
    <ligand>
        <name>ATP</name>
        <dbReference type="ChEBI" id="CHEBI:30616"/>
    </ligand>
</feature>
<comment type="cofactor">
    <cofactor evidence="5">
        <name>Mg(2+)</name>
        <dbReference type="ChEBI" id="CHEBI:18420"/>
    </cofactor>
</comment>
<evidence type="ECO:0000256" key="2">
    <source>
        <dbReference type="ARBA" id="ARBA00022741"/>
    </source>
</evidence>
<evidence type="ECO:0000256" key="3">
    <source>
        <dbReference type="ARBA" id="ARBA00022840"/>
    </source>
</evidence>
<dbReference type="Pfam" id="PF01812">
    <property type="entry name" value="5-FTHF_cyc-lig"/>
    <property type="match status" value="1"/>
</dbReference>
<dbReference type="GO" id="GO:0035999">
    <property type="term" value="P:tetrahydrofolate interconversion"/>
    <property type="evidence" value="ECO:0007669"/>
    <property type="project" value="TreeGrafter"/>
</dbReference>
<proteinExistence type="inferred from homology"/>